<protein>
    <recommendedName>
        <fullName evidence="3">Reverse transcriptase domain-containing protein</fullName>
    </recommendedName>
</protein>
<evidence type="ECO:0000313" key="1">
    <source>
        <dbReference type="EMBL" id="KAK9986470.1"/>
    </source>
</evidence>
<evidence type="ECO:0000313" key="2">
    <source>
        <dbReference type="Proteomes" id="UP001459277"/>
    </source>
</evidence>
<dbReference type="PANTHER" id="PTHR33116">
    <property type="entry name" value="REVERSE TRANSCRIPTASE ZINC-BINDING DOMAIN-CONTAINING PROTEIN-RELATED-RELATED"/>
    <property type="match status" value="1"/>
</dbReference>
<keyword evidence="2" id="KW-1185">Reference proteome</keyword>
<dbReference type="PANTHER" id="PTHR33116:SF86">
    <property type="entry name" value="REVERSE TRANSCRIPTASE DOMAIN-CONTAINING PROTEIN"/>
    <property type="match status" value="1"/>
</dbReference>
<dbReference type="EMBL" id="JAZDWU010000011">
    <property type="protein sequence ID" value="KAK9986470.1"/>
    <property type="molecule type" value="Genomic_DNA"/>
</dbReference>
<reference evidence="1 2" key="1">
    <citation type="submission" date="2024-01" db="EMBL/GenBank/DDBJ databases">
        <title>A telomere-to-telomere, gap-free genome of sweet tea (Lithocarpus litseifolius).</title>
        <authorList>
            <person name="Zhou J."/>
        </authorList>
    </citation>
    <scope>NUCLEOTIDE SEQUENCE [LARGE SCALE GENOMIC DNA]</scope>
    <source>
        <strain evidence="1">Zhou-2022a</strain>
        <tissue evidence="1">Leaf</tissue>
    </source>
</reference>
<evidence type="ECO:0008006" key="3">
    <source>
        <dbReference type="Google" id="ProtNLM"/>
    </source>
</evidence>
<organism evidence="1 2">
    <name type="scientific">Lithocarpus litseifolius</name>
    <dbReference type="NCBI Taxonomy" id="425828"/>
    <lineage>
        <taxon>Eukaryota</taxon>
        <taxon>Viridiplantae</taxon>
        <taxon>Streptophyta</taxon>
        <taxon>Embryophyta</taxon>
        <taxon>Tracheophyta</taxon>
        <taxon>Spermatophyta</taxon>
        <taxon>Magnoliopsida</taxon>
        <taxon>eudicotyledons</taxon>
        <taxon>Gunneridae</taxon>
        <taxon>Pentapetalae</taxon>
        <taxon>rosids</taxon>
        <taxon>fabids</taxon>
        <taxon>Fagales</taxon>
        <taxon>Fagaceae</taxon>
        <taxon>Lithocarpus</taxon>
    </lineage>
</organism>
<comment type="caution">
    <text evidence="1">The sequence shown here is derived from an EMBL/GenBank/DDBJ whole genome shotgun (WGS) entry which is preliminary data.</text>
</comment>
<gene>
    <name evidence="1" type="ORF">SO802_031421</name>
</gene>
<sequence length="241" mass="28096">MADRIITDKVLVTFETMHYLNQKRNSKIEEMALKLDMTKAFDRMEWCCLRDIMHKMGFDKKWVNLMMQYVTSATYSVRLNATREDCGHLEQILKTYEHASGQKINREKTSLSFSVETPHRTCRKRSSNALVLRSKKNTFRVLKERLDNKLSGWKEKMLSQAGNEILIKAMAQAISTYTMSVFKLPNTLFDGMISMVCFFWWGQTNGRNKMAWLSWDKVYVPKSDGGLEFRSLKAFNLALLA</sequence>
<dbReference type="Proteomes" id="UP001459277">
    <property type="component" value="Unassembled WGS sequence"/>
</dbReference>
<accession>A0AAW2BNN1</accession>
<name>A0AAW2BNN1_9ROSI</name>
<proteinExistence type="predicted"/>
<dbReference type="AlphaFoldDB" id="A0AAW2BNN1"/>